<dbReference type="AlphaFoldDB" id="A0A5C4XFX5"/>
<proteinExistence type="predicted"/>
<dbReference type="EMBL" id="VDMN01000006">
    <property type="protein sequence ID" value="TNM61374.1"/>
    <property type="molecule type" value="Genomic_DNA"/>
</dbReference>
<dbReference type="Proteomes" id="UP000311605">
    <property type="component" value="Unassembled WGS sequence"/>
</dbReference>
<name>A0A5C4XFX5_9HYPH</name>
<dbReference type="OrthoDB" id="8403891at2"/>
<sequence length="65" mass="7427">MQHFFTMLRNRFLSHRVQPTFQAVRPKDIQVAVPGAVWLPLPKTQRDEISVPASINGRDLSTGRL</sequence>
<gene>
    <name evidence="1" type="ORF">FHP24_22875</name>
</gene>
<evidence type="ECO:0000313" key="2">
    <source>
        <dbReference type="Proteomes" id="UP000311605"/>
    </source>
</evidence>
<organism evidence="1 2">
    <name type="scientific">Aliirhizobium smilacinae</name>
    <dbReference type="NCBI Taxonomy" id="1395944"/>
    <lineage>
        <taxon>Bacteria</taxon>
        <taxon>Pseudomonadati</taxon>
        <taxon>Pseudomonadota</taxon>
        <taxon>Alphaproteobacteria</taxon>
        <taxon>Hyphomicrobiales</taxon>
        <taxon>Rhizobiaceae</taxon>
        <taxon>Aliirhizobium</taxon>
    </lineage>
</organism>
<dbReference type="RefSeq" id="WP_139678540.1">
    <property type="nucleotide sequence ID" value="NZ_VDMN01000006.1"/>
</dbReference>
<keyword evidence="2" id="KW-1185">Reference proteome</keyword>
<reference evidence="1 2" key="1">
    <citation type="submission" date="2019-06" db="EMBL/GenBank/DDBJ databases">
        <title>The draft genome of Rhizobium smilacinae PTYR-5.</title>
        <authorList>
            <person name="Liu L."/>
            <person name="Li L."/>
            <person name="Zhang X."/>
        </authorList>
    </citation>
    <scope>NUCLEOTIDE SEQUENCE [LARGE SCALE GENOMIC DNA]</scope>
    <source>
        <strain evidence="1 2">PTYR-5</strain>
    </source>
</reference>
<comment type="caution">
    <text evidence="1">The sequence shown here is derived from an EMBL/GenBank/DDBJ whole genome shotgun (WGS) entry which is preliminary data.</text>
</comment>
<protein>
    <submittedName>
        <fullName evidence="1">Uncharacterized protein</fullName>
    </submittedName>
</protein>
<evidence type="ECO:0000313" key="1">
    <source>
        <dbReference type="EMBL" id="TNM61374.1"/>
    </source>
</evidence>
<accession>A0A5C4XFX5</accession>